<feature type="region of interest" description="Disordered" evidence="1">
    <location>
        <begin position="22"/>
        <end position="62"/>
    </location>
</feature>
<accession>A0ABQ5KE86</accession>
<keyword evidence="4" id="KW-1185">Reference proteome</keyword>
<dbReference type="EMBL" id="BQXS01008193">
    <property type="protein sequence ID" value="GKT29176.1"/>
    <property type="molecule type" value="Genomic_DNA"/>
</dbReference>
<feature type="non-terminal residue" evidence="3">
    <location>
        <position position="1"/>
    </location>
</feature>
<name>A0ABQ5KE86_9EUKA</name>
<comment type="caution">
    <text evidence="3">The sequence shown here is derived from an EMBL/GenBank/DDBJ whole genome shotgun (WGS) entry which is preliminary data.</text>
</comment>
<keyword evidence="2" id="KW-0732">Signal</keyword>
<feature type="signal peptide" evidence="2">
    <location>
        <begin position="1"/>
        <end position="20"/>
    </location>
</feature>
<protein>
    <submittedName>
        <fullName evidence="3">Uncharacterized protein</fullName>
    </submittedName>
</protein>
<gene>
    <name evidence="3" type="ORF">ADUPG1_005183</name>
</gene>
<dbReference type="Proteomes" id="UP001057375">
    <property type="component" value="Unassembled WGS sequence"/>
</dbReference>
<reference evidence="3" key="1">
    <citation type="submission" date="2022-03" db="EMBL/GenBank/DDBJ databases">
        <title>Draft genome sequence of Aduncisulcus paluster, a free-living microaerophilic Fornicata.</title>
        <authorList>
            <person name="Yuyama I."/>
            <person name="Kume K."/>
            <person name="Tamura T."/>
            <person name="Inagaki Y."/>
            <person name="Hashimoto T."/>
        </authorList>
    </citation>
    <scope>NUCLEOTIDE SEQUENCE</scope>
    <source>
        <strain evidence="3">NY0171</strain>
    </source>
</reference>
<feature type="chain" id="PRO_5046889404" evidence="2">
    <location>
        <begin position="21"/>
        <end position="62"/>
    </location>
</feature>
<proteinExistence type="predicted"/>
<feature type="compositionally biased region" description="Basic and acidic residues" evidence="1">
    <location>
        <begin position="22"/>
        <end position="44"/>
    </location>
</feature>
<evidence type="ECO:0000256" key="2">
    <source>
        <dbReference type="SAM" id="SignalP"/>
    </source>
</evidence>
<evidence type="ECO:0000313" key="3">
    <source>
        <dbReference type="EMBL" id="GKT29176.1"/>
    </source>
</evidence>
<evidence type="ECO:0000313" key="4">
    <source>
        <dbReference type="Proteomes" id="UP001057375"/>
    </source>
</evidence>
<organism evidence="3 4">
    <name type="scientific">Aduncisulcus paluster</name>
    <dbReference type="NCBI Taxonomy" id="2918883"/>
    <lineage>
        <taxon>Eukaryota</taxon>
        <taxon>Metamonada</taxon>
        <taxon>Carpediemonas-like organisms</taxon>
        <taxon>Aduncisulcus</taxon>
    </lineage>
</organism>
<evidence type="ECO:0000256" key="1">
    <source>
        <dbReference type="SAM" id="MobiDB-lite"/>
    </source>
</evidence>
<sequence length="62" mass="6775">GSAFVKHILCLSSVIVLVLDTEEQHQPEDGEHSNDGNGNEEHKFGHVPSVGRVRCGEDRDHG</sequence>